<keyword evidence="10" id="KW-0460">Magnesium</keyword>
<dbReference type="PANTHER" id="PTHR43520">
    <property type="entry name" value="ATP7, ISOFORM B"/>
    <property type="match status" value="1"/>
</dbReference>
<dbReference type="Proteomes" id="UP000316855">
    <property type="component" value="Chromosome"/>
</dbReference>
<accession>A0A517VEU9</accession>
<dbReference type="RefSeq" id="WP_145228484.1">
    <property type="nucleotide sequence ID" value="NZ_CP036343.1"/>
</dbReference>
<dbReference type="OrthoDB" id="244959at2"/>
<keyword evidence="4 15" id="KW-1003">Cell membrane</keyword>
<keyword evidence="8 15" id="KW-0547">Nucleotide-binding</keyword>
<dbReference type="Pfam" id="PF00702">
    <property type="entry name" value="Hydrolase"/>
    <property type="match status" value="1"/>
</dbReference>
<feature type="domain" description="P-type ATPase A" evidence="17">
    <location>
        <begin position="170"/>
        <end position="261"/>
    </location>
</feature>
<dbReference type="InterPro" id="IPR059000">
    <property type="entry name" value="ATPase_P-type_domA"/>
</dbReference>
<dbReference type="InterPro" id="IPR023299">
    <property type="entry name" value="ATPase_P-typ_cyto_dom_N"/>
</dbReference>
<dbReference type="GO" id="GO:0005886">
    <property type="term" value="C:plasma membrane"/>
    <property type="evidence" value="ECO:0007669"/>
    <property type="project" value="UniProtKB-SubCell"/>
</dbReference>
<feature type="transmembrane region" description="Helical" evidence="15">
    <location>
        <begin position="305"/>
        <end position="330"/>
    </location>
</feature>
<dbReference type="SUPFAM" id="SSF81660">
    <property type="entry name" value="Metal cation-transporting ATPase, ATP-binding domain N"/>
    <property type="match status" value="1"/>
</dbReference>
<dbReference type="PROSITE" id="PS00154">
    <property type="entry name" value="ATPASE_E1_E2"/>
    <property type="match status" value="1"/>
</dbReference>
<dbReference type="PRINTS" id="PR00119">
    <property type="entry name" value="CATATPASE"/>
</dbReference>
<evidence type="ECO:0000256" key="12">
    <source>
        <dbReference type="ARBA" id="ARBA00022989"/>
    </source>
</evidence>
<evidence type="ECO:0000256" key="16">
    <source>
        <dbReference type="SAM" id="MobiDB-lite"/>
    </source>
</evidence>
<sequence length="706" mass="76951">MSCCHSTREPPLERPQALLSADAEKKQFMWCVVRLVSAAFIAGNSMLFTLTFNLSIMEPATRQWFLIGLLLSVVLVFSLLVPQFIAGLKSAWQRRRLGVEGLFLLGMAGAIGISLNSVLTGSGSVYFEVVNILLVIYSFGALVKETTQYRVALATQSPLDRLSSCLVETESGECLRVPITQVQPKNRIRLAAGDIVPIDGIIVQGEAFVSESGMTGEPYVQPKIKGDFLYATSLVVDAPLVVEASRAGNVREIDAIQRVIEKLKQTPSRWQSLAERIASWFTPFVCSVALTTFVVWMTLDSVSAGLFTALAVLLVACPCAFGFATPIAIWQANSKMFELAIAPQRGDLVERLAEIDTVAFDKTGTLTVVQPTLSYVDVRMDCEWSREEILEIAAAVESRSCHPIAAAFHRDGTNQFTCESFMLVPAVGVQAVVRRDETQHDVFLGRVQNESDEDNGKYSSWFRNLAAADETVVFVLMMQVDGEITARFQVTETAFDSVPSGMVVLKETGVQTFVLSGDSSSRVHKLPADTTVGAMTPEDKADYVRKLNRDGAHVLFVGDGINDALAMAESDIAVAVSNGSTMLHETADAVWYGNDLRVFAQLIDMSRRTTNRLRTTLRFALVYNTIGMIVAASGYLHPVFAAVLMLGSSLFVVIRSVDPGSPAPVRIPRDRDSLLQSSQSAPAPETLVQISLNPCYSQSQPAKTGE</sequence>
<dbReference type="InterPro" id="IPR023214">
    <property type="entry name" value="HAD_sf"/>
</dbReference>
<keyword evidence="12 15" id="KW-1133">Transmembrane helix</keyword>
<dbReference type="GO" id="GO:0016887">
    <property type="term" value="F:ATP hydrolysis activity"/>
    <property type="evidence" value="ECO:0007669"/>
    <property type="project" value="InterPro"/>
</dbReference>
<dbReference type="EMBL" id="CP036343">
    <property type="protein sequence ID" value="QDT91534.1"/>
    <property type="molecule type" value="Genomic_DNA"/>
</dbReference>
<feature type="region of interest" description="Disordered" evidence="16">
    <location>
        <begin position="665"/>
        <end position="686"/>
    </location>
</feature>
<dbReference type="Gene3D" id="3.40.1110.10">
    <property type="entry name" value="Calcium-transporting ATPase, cytoplasmic domain N"/>
    <property type="match status" value="1"/>
</dbReference>
<evidence type="ECO:0000256" key="7">
    <source>
        <dbReference type="ARBA" id="ARBA00022723"/>
    </source>
</evidence>
<evidence type="ECO:0000256" key="3">
    <source>
        <dbReference type="ARBA" id="ARBA00022448"/>
    </source>
</evidence>
<evidence type="ECO:0000256" key="15">
    <source>
        <dbReference type="RuleBase" id="RU362081"/>
    </source>
</evidence>
<evidence type="ECO:0000313" key="19">
    <source>
        <dbReference type="Proteomes" id="UP000316855"/>
    </source>
</evidence>
<feature type="transmembrane region" description="Helical" evidence="15">
    <location>
        <begin position="64"/>
        <end position="85"/>
    </location>
</feature>
<evidence type="ECO:0000256" key="1">
    <source>
        <dbReference type="ARBA" id="ARBA00004651"/>
    </source>
</evidence>
<dbReference type="NCBIfam" id="TIGR01525">
    <property type="entry name" value="ATPase-IB_hvy"/>
    <property type="match status" value="1"/>
</dbReference>
<dbReference type="Gene3D" id="2.70.150.10">
    <property type="entry name" value="Calcium-transporting ATPase, cytoplasmic transduction domain A"/>
    <property type="match status" value="1"/>
</dbReference>
<keyword evidence="3" id="KW-0813">Transport</keyword>
<dbReference type="GO" id="GO:0005524">
    <property type="term" value="F:ATP binding"/>
    <property type="evidence" value="ECO:0007669"/>
    <property type="project" value="UniProtKB-UniRule"/>
</dbReference>
<dbReference type="InterPro" id="IPR023298">
    <property type="entry name" value="ATPase_P-typ_TM_dom_sf"/>
</dbReference>
<feature type="transmembrane region" description="Helical" evidence="15">
    <location>
        <begin position="97"/>
        <end position="119"/>
    </location>
</feature>
<feature type="transmembrane region" description="Helical" evidence="15">
    <location>
        <begin position="277"/>
        <end position="299"/>
    </location>
</feature>
<dbReference type="PANTHER" id="PTHR43520:SF5">
    <property type="entry name" value="CATION-TRANSPORTING P-TYPE ATPASE-RELATED"/>
    <property type="match status" value="1"/>
</dbReference>
<comment type="similarity">
    <text evidence="2 15">Belongs to the cation transport ATPase (P-type) (TC 3.A.3) family. Type IB subfamily.</text>
</comment>
<evidence type="ECO:0000256" key="2">
    <source>
        <dbReference type="ARBA" id="ARBA00006024"/>
    </source>
</evidence>
<dbReference type="Gene3D" id="3.40.50.1000">
    <property type="entry name" value="HAD superfamily/HAD-like"/>
    <property type="match status" value="1"/>
</dbReference>
<gene>
    <name evidence="18" type="primary">actP_2</name>
    <name evidence="18" type="ORF">Pan161_31930</name>
</gene>
<organism evidence="18 19">
    <name type="scientific">Gimesia algae</name>
    <dbReference type="NCBI Taxonomy" id="2527971"/>
    <lineage>
        <taxon>Bacteria</taxon>
        <taxon>Pseudomonadati</taxon>
        <taxon>Planctomycetota</taxon>
        <taxon>Planctomycetia</taxon>
        <taxon>Planctomycetales</taxon>
        <taxon>Planctomycetaceae</taxon>
        <taxon>Gimesia</taxon>
    </lineage>
</organism>
<evidence type="ECO:0000256" key="8">
    <source>
        <dbReference type="ARBA" id="ARBA00022741"/>
    </source>
</evidence>
<dbReference type="GO" id="GO:0055070">
    <property type="term" value="P:copper ion homeostasis"/>
    <property type="evidence" value="ECO:0007669"/>
    <property type="project" value="TreeGrafter"/>
</dbReference>
<reference evidence="18 19" key="1">
    <citation type="submission" date="2019-02" db="EMBL/GenBank/DDBJ databases">
        <title>Deep-cultivation of Planctomycetes and their phenomic and genomic characterization uncovers novel biology.</title>
        <authorList>
            <person name="Wiegand S."/>
            <person name="Jogler M."/>
            <person name="Boedeker C."/>
            <person name="Pinto D."/>
            <person name="Vollmers J."/>
            <person name="Rivas-Marin E."/>
            <person name="Kohn T."/>
            <person name="Peeters S.H."/>
            <person name="Heuer A."/>
            <person name="Rast P."/>
            <person name="Oberbeckmann S."/>
            <person name="Bunk B."/>
            <person name="Jeske O."/>
            <person name="Meyerdierks A."/>
            <person name="Storesund J.E."/>
            <person name="Kallscheuer N."/>
            <person name="Luecker S."/>
            <person name="Lage O.M."/>
            <person name="Pohl T."/>
            <person name="Merkel B.J."/>
            <person name="Hornburger P."/>
            <person name="Mueller R.-W."/>
            <person name="Bruemmer F."/>
            <person name="Labrenz M."/>
            <person name="Spormann A.M."/>
            <person name="Op den Camp H."/>
            <person name="Overmann J."/>
            <person name="Amann R."/>
            <person name="Jetten M.S.M."/>
            <person name="Mascher T."/>
            <person name="Medema M.H."/>
            <person name="Devos D.P."/>
            <person name="Kaster A.-K."/>
            <person name="Ovreas L."/>
            <person name="Rohde M."/>
            <person name="Galperin M.Y."/>
            <person name="Jogler C."/>
        </authorList>
    </citation>
    <scope>NUCLEOTIDE SEQUENCE [LARGE SCALE GENOMIC DNA]</scope>
    <source>
        <strain evidence="18 19">Pan161</strain>
    </source>
</reference>
<dbReference type="SUPFAM" id="SSF81653">
    <property type="entry name" value="Calcium ATPase, transduction domain A"/>
    <property type="match status" value="1"/>
</dbReference>
<feature type="transmembrane region" description="Helical" evidence="15">
    <location>
        <begin position="615"/>
        <end position="633"/>
    </location>
</feature>
<proteinExistence type="inferred from homology"/>
<keyword evidence="7 15" id="KW-0479">Metal-binding</keyword>
<evidence type="ECO:0000256" key="11">
    <source>
        <dbReference type="ARBA" id="ARBA00022967"/>
    </source>
</evidence>
<keyword evidence="13" id="KW-0406">Ion transport</keyword>
<dbReference type="NCBIfam" id="TIGR01494">
    <property type="entry name" value="ATPase_P-type"/>
    <property type="match status" value="1"/>
</dbReference>
<evidence type="ECO:0000259" key="17">
    <source>
        <dbReference type="Pfam" id="PF00122"/>
    </source>
</evidence>
<keyword evidence="11" id="KW-1278">Translocase</keyword>
<evidence type="ECO:0000256" key="9">
    <source>
        <dbReference type="ARBA" id="ARBA00022840"/>
    </source>
</evidence>
<name>A0A517VEU9_9PLAN</name>
<feature type="transmembrane region" description="Helical" evidence="15">
    <location>
        <begin position="28"/>
        <end position="52"/>
    </location>
</feature>
<dbReference type="GO" id="GO:0005507">
    <property type="term" value="F:copper ion binding"/>
    <property type="evidence" value="ECO:0007669"/>
    <property type="project" value="TreeGrafter"/>
</dbReference>
<evidence type="ECO:0000256" key="10">
    <source>
        <dbReference type="ARBA" id="ARBA00022842"/>
    </source>
</evidence>
<dbReference type="InterPro" id="IPR027256">
    <property type="entry name" value="P-typ_ATPase_IB"/>
</dbReference>
<evidence type="ECO:0000256" key="14">
    <source>
        <dbReference type="ARBA" id="ARBA00023136"/>
    </source>
</evidence>
<evidence type="ECO:0000313" key="18">
    <source>
        <dbReference type="EMBL" id="QDT91534.1"/>
    </source>
</evidence>
<dbReference type="InterPro" id="IPR018303">
    <property type="entry name" value="ATPase_P-typ_P_site"/>
</dbReference>
<dbReference type="SUPFAM" id="SSF81665">
    <property type="entry name" value="Calcium ATPase, transmembrane domain M"/>
    <property type="match status" value="1"/>
</dbReference>
<evidence type="ECO:0000256" key="6">
    <source>
        <dbReference type="ARBA" id="ARBA00022692"/>
    </source>
</evidence>
<dbReference type="GO" id="GO:0043682">
    <property type="term" value="F:P-type divalent copper transporter activity"/>
    <property type="evidence" value="ECO:0007669"/>
    <property type="project" value="TreeGrafter"/>
</dbReference>
<dbReference type="InterPro" id="IPR008250">
    <property type="entry name" value="ATPase_P-typ_transduc_dom_A_sf"/>
</dbReference>
<dbReference type="InterPro" id="IPR036412">
    <property type="entry name" value="HAD-like_sf"/>
</dbReference>
<dbReference type="SUPFAM" id="SSF56784">
    <property type="entry name" value="HAD-like"/>
    <property type="match status" value="1"/>
</dbReference>
<keyword evidence="14 15" id="KW-0472">Membrane</keyword>
<keyword evidence="9 15" id="KW-0067">ATP-binding</keyword>
<keyword evidence="5" id="KW-0597">Phosphoprotein</keyword>
<dbReference type="InterPro" id="IPR001757">
    <property type="entry name" value="P_typ_ATPase"/>
</dbReference>
<dbReference type="Pfam" id="PF00122">
    <property type="entry name" value="E1-E2_ATPase"/>
    <property type="match status" value="1"/>
</dbReference>
<dbReference type="KEGG" id="gax:Pan161_31930"/>
<feature type="transmembrane region" description="Helical" evidence="15">
    <location>
        <begin position="125"/>
        <end position="143"/>
    </location>
</feature>
<evidence type="ECO:0000256" key="13">
    <source>
        <dbReference type="ARBA" id="ARBA00023065"/>
    </source>
</evidence>
<evidence type="ECO:0000256" key="5">
    <source>
        <dbReference type="ARBA" id="ARBA00022553"/>
    </source>
</evidence>
<keyword evidence="6 15" id="KW-0812">Transmembrane</keyword>
<keyword evidence="19" id="KW-1185">Reference proteome</keyword>
<comment type="subcellular location">
    <subcellularLocation>
        <location evidence="1">Cell membrane</location>
        <topology evidence="1">Multi-pass membrane protein</topology>
    </subcellularLocation>
</comment>
<evidence type="ECO:0000256" key="4">
    <source>
        <dbReference type="ARBA" id="ARBA00022475"/>
    </source>
</evidence>
<protein>
    <submittedName>
        <fullName evidence="18">Copper-transporting P-type ATPase</fullName>
    </submittedName>
</protein>
<dbReference type="AlphaFoldDB" id="A0A517VEU9"/>